<dbReference type="AlphaFoldDB" id="A0A7J0F8B4"/>
<evidence type="ECO:0000313" key="2">
    <source>
        <dbReference type="EMBL" id="GFY94636.1"/>
    </source>
</evidence>
<evidence type="ECO:0000313" key="3">
    <source>
        <dbReference type="Proteomes" id="UP000585474"/>
    </source>
</evidence>
<feature type="compositionally biased region" description="Basic and acidic residues" evidence="1">
    <location>
        <begin position="1"/>
        <end position="21"/>
    </location>
</feature>
<dbReference type="EMBL" id="BJWL01000010">
    <property type="protein sequence ID" value="GFY94636.1"/>
    <property type="molecule type" value="Genomic_DNA"/>
</dbReference>
<comment type="caution">
    <text evidence="2">The sequence shown here is derived from an EMBL/GenBank/DDBJ whole genome shotgun (WGS) entry which is preliminary data.</text>
</comment>
<dbReference type="PANTHER" id="PTHR35123:SF2">
    <property type="entry name" value="UBIQUITIN CARBOXYL-TERMINAL HYDROLASE-LIKE PROTEIN"/>
    <property type="match status" value="1"/>
</dbReference>
<organism evidence="2 3">
    <name type="scientific">Actinidia rufa</name>
    <dbReference type="NCBI Taxonomy" id="165716"/>
    <lineage>
        <taxon>Eukaryota</taxon>
        <taxon>Viridiplantae</taxon>
        <taxon>Streptophyta</taxon>
        <taxon>Embryophyta</taxon>
        <taxon>Tracheophyta</taxon>
        <taxon>Spermatophyta</taxon>
        <taxon>Magnoliopsida</taxon>
        <taxon>eudicotyledons</taxon>
        <taxon>Gunneridae</taxon>
        <taxon>Pentapetalae</taxon>
        <taxon>asterids</taxon>
        <taxon>Ericales</taxon>
        <taxon>Actinidiaceae</taxon>
        <taxon>Actinidia</taxon>
    </lineage>
</organism>
<accession>A0A7J0F8B4</accession>
<reference evidence="2 3" key="1">
    <citation type="submission" date="2019-07" db="EMBL/GenBank/DDBJ databases">
        <title>De Novo Assembly of kiwifruit Actinidia rufa.</title>
        <authorList>
            <person name="Sugita-Konishi S."/>
            <person name="Sato K."/>
            <person name="Mori E."/>
            <person name="Abe Y."/>
            <person name="Kisaki G."/>
            <person name="Hamano K."/>
            <person name="Suezawa K."/>
            <person name="Otani M."/>
            <person name="Fukuda T."/>
            <person name="Manabe T."/>
            <person name="Gomi K."/>
            <person name="Tabuchi M."/>
            <person name="Akimitsu K."/>
            <person name="Kataoka I."/>
        </authorList>
    </citation>
    <scope>NUCLEOTIDE SEQUENCE [LARGE SCALE GENOMIC DNA]</scope>
    <source>
        <strain evidence="3">cv. Fuchu</strain>
    </source>
</reference>
<protein>
    <submittedName>
        <fullName evidence="2">Uncharacterized protein</fullName>
    </submittedName>
</protein>
<proteinExistence type="predicted"/>
<name>A0A7J0F8B4_9ERIC</name>
<dbReference type="PANTHER" id="PTHR35123">
    <property type="entry name" value="OS07G0633900 PROTEIN-RELATED"/>
    <property type="match status" value="1"/>
</dbReference>
<sequence length="139" mass="15856">MSESEKKRSDEGDGDGSGRRENHQKKKNRRGNGFEGNRRKTKWVWPIRLKKADKLIHRRRENVDNGSSSNLGKRVFCGGGGYYCCFKQTPTLDSPVEPQTSDPNSPAFTHVLLRGLIEKNDFYSKECNPHLDVDTTDEN</sequence>
<evidence type="ECO:0000256" key="1">
    <source>
        <dbReference type="SAM" id="MobiDB-lite"/>
    </source>
</evidence>
<gene>
    <name evidence="2" type="ORF">Acr_10g0000210</name>
</gene>
<dbReference type="Proteomes" id="UP000585474">
    <property type="component" value="Unassembled WGS sequence"/>
</dbReference>
<keyword evidence="3" id="KW-1185">Reference proteome</keyword>
<feature type="region of interest" description="Disordered" evidence="1">
    <location>
        <begin position="1"/>
        <end position="37"/>
    </location>
</feature>
<dbReference type="OrthoDB" id="693585at2759"/>